<dbReference type="HOGENOM" id="CLU_700263_0_0_1"/>
<proteinExistence type="predicted"/>
<name>A0A0D2AUA6_9EURO</name>
<evidence type="ECO:0000313" key="2">
    <source>
        <dbReference type="EMBL" id="KIW28822.1"/>
    </source>
</evidence>
<sequence>MAAESPRIEVGTDVLDFTSFPKNPHTLMGDPLQRVVRLLPGSDGAEYPGDPSWHKFVLDEALAVVNMTCPPALHLQLRRSVLRAIQTAPAKCHLLTSLIPVRYFPESGTMMDRFFAGLISFLGKNHQFAGQHAMDMDYQQQTLSTTSTQTSNVGRARMGTSRSDRQSKWRKPHSGPKLTSNNHVPPLRDDPKNNPETSSTHKGKRKAEISPGKAVQASFSRKRKSLDAETPTKDSNEETAGMEDPTPSKRKKKKKIKRTTRDPTASPTPTPPPEPRVVIKLEDSSDDEPAHTPQPRKKRLNVYENMYHDAREEIRFLERFLWHGAGISKTDIDASKIRVAAGQTHKRAFEQVCKLPEEKLARRPKTPEQD</sequence>
<feature type="region of interest" description="Disordered" evidence="1">
    <location>
        <begin position="142"/>
        <end position="297"/>
    </location>
</feature>
<feature type="compositionally biased region" description="Basic residues" evidence="1">
    <location>
        <begin position="248"/>
        <end position="258"/>
    </location>
</feature>
<dbReference type="RefSeq" id="XP_016249038.1">
    <property type="nucleotide sequence ID" value="XM_016391519.1"/>
</dbReference>
<organism evidence="2 3">
    <name type="scientific">Cladophialophora immunda</name>
    <dbReference type="NCBI Taxonomy" id="569365"/>
    <lineage>
        <taxon>Eukaryota</taxon>
        <taxon>Fungi</taxon>
        <taxon>Dikarya</taxon>
        <taxon>Ascomycota</taxon>
        <taxon>Pezizomycotina</taxon>
        <taxon>Eurotiomycetes</taxon>
        <taxon>Chaetothyriomycetidae</taxon>
        <taxon>Chaetothyriales</taxon>
        <taxon>Herpotrichiellaceae</taxon>
        <taxon>Cladophialophora</taxon>
    </lineage>
</organism>
<keyword evidence="3" id="KW-1185">Reference proteome</keyword>
<dbReference type="AlphaFoldDB" id="A0A0D2AUA6"/>
<dbReference type="GeneID" id="27343882"/>
<dbReference type="OrthoDB" id="4145506at2759"/>
<evidence type="ECO:0000256" key="1">
    <source>
        <dbReference type="SAM" id="MobiDB-lite"/>
    </source>
</evidence>
<feature type="compositionally biased region" description="Low complexity" evidence="1">
    <location>
        <begin position="142"/>
        <end position="151"/>
    </location>
</feature>
<reference evidence="2 3" key="1">
    <citation type="submission" date="2015-01" db="EMBL/GenBank/DDBJ databases">
        <title>The Genome Sequence of Cladophialophora immunda CBS83496.</title>
        <authorList>
            <consortium name="The Broad Institute Genomics Platform"/>
            <person name="Cuomo C."/>
            <person name="de Hoog S."/>
            <person name="Gorbushina A."/>
            <person name="Stielow B."/>
            <person name="Teixiera M."/>
            <person name="Abouelleil A."/>
            <person name="Chapman S.B."/>
            <person name="Priest M."/>
            <person name="Young S.K."/>
            <person name="Wortman J."/>
            <person name="Nusbaum C."/>
            <person name="Birren B."/>
        </authorList>
    </citation>
    <scope>NUCLEOTIDE SEQUENCE [LARGE SCALE GENOMIC DNA]</scope>
    <source>
        <strain evidence="2 3">CBS 83496</strain>
    </source>
</reference>
<evidence type="ECO:0000313" key="3">
    <source>
        <dbReference type="Proteomes" id="UP000054466"/>
    </source>
</evidence>
<feature type="compositionally biased region" description="Basic and acidic residues" evidence="1">
    <location>
        <begin position="225"/>
        <end position="236"/>
    </location>
</feature>
<feature type="compositionally biased region" description="Pro residues" evidence="1">
    <location>
        <begin position="266"/>
        <end position="275"/>
    </location>
</feature>
<accession>A0A0D2AUA6</accession>
<gene>
    <name evidence="2" type="ORF">PV07_04688</name>
</gene>
<dbReference type="VEuPathDB" id="FungiDB:PV07_04688"/>
<dbReference type="Proteomes" id="UP000054466">
    <property type="component" value="Unassembled WGS sequence"/>
</dbReference>
<protein>
    <submittedName>
        <fullName evidence="2">Uncharacterized protein</fullName>
    </submittedName>
</protein>
<dbReference type="EMBL" id="KN847042">
    <property type="protein sequence ID" value="KIW28822.1"/>
    <property type="molecule type" value="Genomic_DNA"/>
</dbReference>